<reference evidence="16" key="1">
    <citation type="journal article" date="2002" name="Mol. Genet. Genomics">
        <title>Characterization of three PDI-like genes in Physcomitrella patens and construction of knock-out mutants.</title>
        <authorList>
            <person name="Meiri E."/>
            <person name="Levitan A."/>
            <person name="Guo F."/>
            <person name="Christopher D.A."/>
            <person name="Schaefer D."/>
            <person name="Zryd J.-P."/>
            <person name="Danon A."/>
        </authorList>
    </citation>
    <scope>NUCLEOTIDE SEQUENCE</scope>
</reference>
<evidence type="ECO:0000313" key="19">
    <source>
        <dbReference type="Proteomes" id="UP000006727"/>
    </source>
</evidence>
<name>Q8LSK4_PHYPA</name>
<evidence type="ECO:0000313" key="16">
    <source>
        <dbReference type="EMBL" id="AAM28647.1"/>
    </source>
</evidence>
<dbReference type="PROSITE" id="PS51352">
    <property type="entry name" value="THIOREDOXIN_2"/>
    <property type="match status" value="2"/>
</dbReference>
<evidence type="ECO:0000256" key="3">
    <source>
        <dbReference type="ARBA" id="ARBA00006347"/>
    </source>
</evidence>
<dbReference type="Gene3D" id="3.40.30.10">
    <property type="entry name" value="Glutaredoxin"/>
    <property type="match status" value="4"/>
</dbReference>
<dbReference type="InterPro" id="IPR005788">
    <property type="entry name" value="PDI_thioredoxin-like_dom"/>
</dbReference>
<evidence type="ECO:0000256" key="10">
    <source>
        <dbReference type="ARBA" id="ARBA00023284"/>
    </source>
</evidence>
<feature type="chain" id="PRO_5014206022" description="Protein disulfide-isomerase" evidence="13">
    <location>
        <begin position="22"/>
        <end position="524"/>
    </location>
</feature>
<dbReference type="SUPFAM" id="SSF52833">
    <property type="entry name" value="Thioredoxin-like"/>
    <property type="match status" value="4"/>
</dbReference>
<evidence type="ECO:0000256" key="5">
    <source>
        <dbReference type="ARBA" id="ARBA00022737"/>
    </source>
</evidence>
<feature type="region of interest" description="Disordered" evidence="14">
    <location>
        <begin position="481"/>
        <end position="524"/>
    </location>
</feature>
<feature type="signal peptide" evidence="13">
    <location>
        <begin position="1"/>
        <end position="21"/>
    </location>
</feature>
<accession>Q8LSK4</accession>
<sequence length="524" mass="58021">MERFLAVGLLALFCVTSPAYAEDIDEKDVIVLGASNFTELISSHKYVLVEFYAPWCGHCQTLAPEYAKAATLLKDEGVVLAKVDATEHNDLSQKFEVRGFPTLLFFVDGVHRPYTGGRKVDEIVGWVKKKCGPSFQTLKSTADAEKALEFETPIAVAFVDSLEDKNAKALIATSAKEEGATFYMTDDKEVAAKFGLEKTPSLVLLKKQAETVVHFEGEFEEAALTSFVVKNKLPLVITFSRETASSIFESDINKQLILFAGTEGYVKVRDVYEETAKSFKGQIIFVLVDLANEEVAAPVLDFFSLSGPKTKLMGFIPEENGLKFEYDGDFDQKSLKDFAEKFVANKLTPYFKSEDVPEKNNEPVKVVVGKSFEDIVLDDSKDVLLEVYAPWCGHCKSLEPEYNKLGELLKDVKSVVIAKMDGTKNEHSRIKIEGYPTVVLFPAGKKSEEPISAGAYRTAAGLGKFLMENAGIPFKADLPEYVEPKHGHEAGGKESGEYDHNEELDHSDQTLEEAADTEETKDEL</sequence>
<feature type="domain" description="Thioredoxin" evidence="15">
    <location>
        <begin position="10"/>
        <end position="132"/>
    </location>
</feature>
<dbReference type="PROSITE" id="PS00194">
    <property type="entry name" value="THIOREDOXIN_1"/>
    <property type="match status" value="2"/>
</dbReference>
<dbReference type="InterPro" id="IPR017937">
    <property type="entry name" value="Thioredoxin_CS"/>
</dbReference>
<evidence type="ECO:0000256" key="9">
    <source>
        <dbReference type="ARBA" id="ARBA00023235"/>
    </source>
</evidence>
<evidence type="ECO:0000313" key="18">
    <source>
        <dbReference type="EnsemblPlants" id="PAC:32956525.CDS.1"/>
    </source>
</evidence>
<dbReference type="FunFam" id="3.40.30.10:FF:000109">
    <property type="entry name" value="Protein disulfide-isomerase"/>
    <property type="match status" value="1"/>
</dbReference>
<comment type="catalytic activity">
    <reaction evidence="1 13">
        <text>Catalyzes the rearrangement of -S-S- bonds in proteins.</text>
        <dbReference type="EC" id="5.3.4.1"/>
    </reaction>
</comment>
<keyword evidence="9 13" id="KW-0413">Isomerase</keyword>
<dbReference type="Gramene" id="Pp3c11_1890V3.2">
    <property type="protein sequence ID" value="PAC:32956526.CDS.1"/>
    <property type="gene ID" value="Pp3c11_1890"/>
</dbReference>
<keyword evidence="4 13" id="KW-0732">Signal</keyword>
<dbReference type="GO" id="GO:0005783">
    <property type="term" value="C:endoplasmic reticulum"/>
    <property type="evidence" value="ECO:0000318"/>
    <property type="project" value="GO_Central"/>
</dbReference>
<dbReference type="GO" id="GO:0034976">
    <property type="term" value="P:response to endoplasmic reticulum stress"/>
    <property type="evidence" value="ECO:0000318"/>
    <property type="project" value="GO_Central"/>
</dbReference>
<evidence type="ECO:0000256" key="1">
    <source>
        <dbReference type="ARBA" id="ARBA00001182"/>
    </source>
</evidence>
<dbReference type="RefSeq" id="XP_024388766.1">
    <property type="nucleotide sequence ID" value="XM_024532998.2"/>
</dbReference>
<dbReference type="InterPro" id="IPR036249">
    <property type="entry name" value="Thioredoxin-like_sf"/>
</dbReference>
<keyword evidence="8" id="KW-0325">Glycoprotein</keyword>
<accession>A9S0F1</accession>
<dbReference type="PaxDb" id="3218-PP1S39_223V6.2"/>
<reference evidence="18" key="4">
    <citation type="submission" date="2020-12" db="UniProtKB">
        <authorList>
            <consortium name="EnsemblPlants"/>
        </authorList>
    </citation>
    <scope>IDENTIFICATION</scope>
</reference>
<dbReference type="CDD" id="cd02981">
    <property type="entry name" value="PDI_b_family"/>
    <property type="match status" value="1"/>
</dbReference>
<dbReference type="PANTHER" id="PTHR18929:SF246">
    <property type="entry name" value="PROTEIN DISULFIDE ISOMERASE-LIKE 1-4"/>
    <property type="match status" value="1"/>
</dbReference>
<feature type="compositionally biased region" description="Basic and acidic residues" evidence="14">
    <location>
        <begin position="482"/>
        <end position="509"/>
    </location>
</feature>
<dbReference type="NCBIfam" id="TIGR01130">
    <property type="entry name" value="ER_PDI_fam"/>
    <property type="match status" value="1"/>
</dbReference>
<evidence type="ECO:0000256" key="13">
    <source>
        <dbReference type="RuleBase" id="RU361130"/>
    </source>
</evidence>
<evidence type="ECO:0000256" key="7">
    <source>
        <dbReference type="ARBA" id="ARBA00023157"/>
    </source>
</evidence>
<feature type="compositionally biased region" description="Acidic residues" evidence="14">
    <location>
        <begin position="510"/>
        <end position="524"/>
    </location>
</feature>
<dbReference type="Pfam" id="PF00085">
    <property type="entry name" value="Thioredoxin"/>
    <property type="match status" value="2"/>
</dbReference>
<comment type="subcellular location">
    <subcellularLocation>
        <location evidence="2">Endoplasmic reticulum lumen</location>
    </subcellularLocation>
</comment>
<keyword evidence="19" id="KW-1185">Reference proteome</keyword>
<dbReference type="GeneID" id="112288618"/>
<evidence type="ECO:0000256" key="2">
    <source>
        <dbReference type="ARBA" id="ARBA00004319"/>
    </source>
</evidence>
<organism evidence="16">
    <name type="scientific">Physcomitrium patens</name>
    <name type="common">Spreading-leaved earth moss</name>
    <name type="synonym">Physcomitrella patens</name>
    <dbReference type="NCBI Taxonomy" id="3218"/>
    <lineage>
        <taxon>Eukaryota</taxon>
        <taxon>Viridiplantae</taxon>
        <taxon>Streptophyta</taxon>
        <taxon>Embryophyta</taxon>
        <taxon>Bryophyta</taxon>
        <taxon>Bryophytina</taxon>
        <taxon>Bryopsida</taxon>
        <taxon>Funariidae</taxon>
        <taxon>Funariales</taxon>
        <taxon>Funariaceae</taxon>
        <taxon>Physcomitrium</taxon>
    </lineage>
</organism>
<dbReference type="FunFam" id="3.40.30.10:FF:000023">
    <property type="entry name" value="Protein disulfide-isomerase"/>
    <property type="match status" value="1"/>
</dbReference>
<dbReference type="CDD" id="cd02982">
    <property type="entry name" value="PDI_b'_family"/>
    <property type="match status" value="1"/>
</dbReference>
<reference evidence="17 19" key="3">
    <citation type="journal article" date="2018" name="Plant J.">
        <title>The Physcomitrella patens chromosome-scale assembly reveals moss genome structure and evolution.</title>
        <authorList>
            <person name="Lang D."/>
            <person name="Ullrich K.K."/>
            <person name="Murat F."/>
            <person name="Fuchs J."/>
            <person name="Jenkins J."/>
            <person name="Haas F.B."/>
            <person name="Piednoel M."/>
            <person name="Gundlach H."/>
            <person name="Van Bel M."/>
            <person name="Meyberg R."/>
            <person name="Vives C."/>
            <person name="Morata J."/>
            <person name="Symeonidi A."/>
            <person name="Hiss M."/>
            <person name="Muchero W."/>
            <person name="Kamisugi Y."/>
            <person name="Saleh O."/>
            <person name="Blanc G."/>
            <person name="Decker E.L."/>
            <person name="van Gessel N."/>
            <person name="Grimwood J."/>
            <person name="Hayes R.D."/>
            <person name="Graham S.W."/>
            <person name="Gunter L.E."/>
            <person name="McDaniel S.F."/>
            <person name="Hoernstein S.N.W."/>
            <person name="Larsson A."/>
            <person name="Li F.W."/>
            <person name="Perroud P.F."/>
            <person name="Phillips J."/>
            <person name="Ranjan P."/>
            <person name="Rokshar D.S."/>
            <person name="Rothfels C.J."/>
            <person name="Schneider L."/>
            <person name="Shu S."/>
            <person name="Stevenson D.W."/>
            <person name="Thummler F."/>
            <person name="Tillich M."/>
            <person name="Villarreal Aguilar J.C."/>
            <person name="Widiez T."/>
            <person name="Wong G.K."/>
            <person name="Wymore A."/>
            <person name="Zhang Y."/>
            <person name="Zimmer A.D."/>
            <person name="Quatrano R.S."/>
            <person name="Mayer K.F.X."/>
            <person name="Goodstein D."/>
            <person name="Casacuberta J.M."/>
            <person name="Vandepoele K."/>
            <person name="Reski R."/>
            <person name="Cuming A.C."/>
            <person name="Tuskan G.A."/>
            <person name="Maumus F."/>
            <person name="Salse J."/>
            <person name="Schmutz J."/>
            <person name="Rensing S.A."/>
        </authorList>
    </citation>
    <scope>NUCLEOTIDE SEQUENCE [LARGE SCALE GENOMIC DNA]</scope>
    <source>
        <strain evidence="18 19">cv. Gransden 2004</strain>
    </source>
</reference>
<evidence type="ECO:0000259" key="15">
    <source>
        <dbReference type="PROSITE" id="PS51352"/>
    </source>
</evidence>
<dbReference type="EnsemblPlants" id="Pp3c11_1890V3.1">
    <property type="protein sequence ID" value="PAC:32956525.CDS.1"/>
    <property type="gene ID" value="Pp3c11_1890"/>
</dbReference>
<evidence type="ECO:0000256" key="14">
    <source>
        <dbReference type="SAM" id="MobiDB-lite"/>
    </source>
</evidence>
<comment type="similarity">
    <text evidence="3 12">Belongs to the protein disulfide isomerase family.</text>
</comment>
<dbReference type="eggNOG" id="KOG0190">
    <property type="taxonomic scope" value="Eukaryota"/>
</dbReference>
<gene>
    <name evidence="18" type="primary">LOC112288618</name>
    <name evidence="17" type="ORF">PHYPA_014464</name>
</gene>
<dbReference type="GO" id="GO:0005788">
    <property type="term" value="C:endoplasmic reticulum lumen"/>
    <property type="evidence" value="ECO:0007669"/>
    <property type="project" value="UniProtKB-SubCell"/>
</dbReference>
<protein>
    <recommendedName>
        <fullName evidence="13">Protein disulfide-isomerase</fullName>
        <ecNumber evidence="13">5.3.4.1</ecNumber>
    </recommendedName>
</protein>
<evidence type="ECO:0000256" key="6">
    <source>
        <dbReference type="ARBA" id="ARBA00022824"/>
    </source>
</evidence>
<dbReference type="PRINTS" id="PR00421">
    <property type="entry name" value="THIOREDOXIN"/>
</dbReference>
<evidence type="ECO:0000256" key="11">
    <source>
        <dbReference type="PIRSR" id="PIRSR605792-51"/>
    </source>
</evidence>
<dbReference type="RefSeq" id="XP_024388768.1">
    <property type="nucleotide sequence ID" value="XM_024533000.2"/>
</dbReference>
<dbReference type="InterPro" id="IPR013766">
    <property type="entry name" value="Thioredoxin_domain"/>
</dbReference>
<dbReference type="GO" id="GO:0006457">
    <property type="term" value="P:protein folding"/>
    <property type="evidence" value="ECO:0000318"/>
    <property type="project" value="GO_Central"/>
</dbReference>
<evidence type="ECO:0000256" key="12">
    <source>
        <dbReference type="RuleBase" id="RU004208"/>
    </source>
</evidence>
<dbReference type="EC" id="5.3.4.1" evidence="13"/>
<dbReference type="EMBL" id="ABEU02000011">
    <property type="protein sequence ID" value="PNR44694.1"/>
    <property type="molecule type" value="Genomic_DNA"/>
</dbReference>
<dbReference type="FunFam" id="3.40.30.10:FF:000134">
    <property type="entry name" value="Protein disulfide-isomerase"/>
    <property type="match status" value="1"/>
</dbReference>
<dbReference type="NCBIfam" id="TIGR01126">
    <property type="entry name" value="pdi_dom"/>
    <property type="match status" value="1"/>
</dbReference>
<dbReference type="Pfam" id="PF13848">
    <property type="entry name" value="Thioredoxin_6"/>
    <property type="match status" value="1"/>
</dbReference>
<evidence type="ECO:0000256" key="8">
    <source>
        <dbReference type="ARBA" id="ARBA00023180"/>
    </source>
</evidence>
<dbReference type="Gramene" id="Pp3c11_1890V3.1">
    <property type="protein sequence ID" value="PAC:32956525.CDS.1"/>
    <property type="gene ID" value="Pp3c11_1890"/>
</dbReference>
<dbReference type="STRING" id="3218.Q8LSK4"/>
<dbReference type="AlphaFoldDB" id="Q8LSK4"/>
<keyword evidence="5" id="KW-0677">Repeat</keyword>
<dbReference type="PANTHER" id="PTHR18929">
    <property type="entry name" value="PROTEIN DISULFIDE ISOMERASE"/>
    <property type="match status" value="1"/>
</dbReference>
<evidence type="ECO:0000256" key="4">
    <source>
        <dbReference type="ARBA" id="ARBA00022729"/>
    </source>
</evidence>
<keyword evidence="10 11" id="KW-0676">Redox-active center</keyword>
<dbReference type="CDD" id="cd02961">
    <property type="entry name" value="PDI_a_family"/>
    <property type="match status" value="1"/>
</dbReference>
<dbReference type="EMBL" id="AF430644">
    <property type="protein sequence ID" value="AAM28647.1"/>
    <property type="molecule type" value="mRNA"/>
</dbReference>
<keyword evidence="6" id="KW-0256">Endoplasmic reticulum</keyword>
<accession>E1C9T4</accession>
<dbReference type="HOGENOM" id="CLU_025879_6_0_1"/>
<feature type="disulfide bond" description="Redox-active" evidence="11">
    <location>
        <begin position="392"/>
        <end position="395"/>
    </location>
</feature>
<dbReference type="GO" id="GO:0003756">
    <property type="term" value="F:protein disulfide isomerase activity"/>
    <property type="evidence" value="ECO:0000318"/>
    <property type="project" value="GO_Central"/>
</dbReference>
<dbReference type="InterPro" id="IPR005792">
    <property type="entry name" value="Prot_disulphide_isomerase"/>
</dbReference>
<dbReference type="EnsemblPlants" id="Pp3c11_1890V3.2">
    <property type="protein sequence ID" value="PAC:32956526.CDS.1"/>
    <property type="gene ID" value="Pp3c11_1890"/>
</dbReference>
<keyword evidence="7 11" id="KW-1015">Disulfide bond</keyword>
<dbReference type="OMA" id="REDYVWS"/>
<dbReference type="CDD" id="cd02995">
    <property type="entry name" value="PDI_a_PDI_a'_C"/>
    <property type="match status" value="1"/>
</dbReference>
<proteinExistence type="evidence at transcript level"/>
<feature type="domain" description="Thioredoxin" evidence="15">
    <location>
        <begin position="342"/>
        <end position="471"/>
    </location>
</feature>
<feature type="disulfide bond" description="Redox-active" evidence="11">
    <location>
        <begin position="56"/>
        <end position="59"/>
    </location>
</feature>
<evidence type="ECO:0000313" key="17">
    <source>
        <dbReference type="EMBL" id="PNR44694.1"/>
    </source>
</evidence>
<reference evidence="17 19" key="2">
    <citation type="journal article" date="2008" name="Science">
        <title>The Physcomitrella genome reveals evolutionary insights into the conquest of land by plants.</title>
        <authorList>
            <person name="Rensing S."/>
            <person name="Lang D."/>
            <person name="Zimmer A."/>
            <person name="Terry A."/>
            <person name="Salamov A."/>
            <person name="Shapiro H."/>
            <person name="Nishiyama T."/>
            <person name="Perroud P.-F."/>
            <person name="Lindquist E."/>
            <person name="Kamisugi Y."/>
            <person name="Tanahashi T."/>
            <person name="Sakakibara K."/>
            <person name="Fujita T."/>
            <person name="Oishi K."/>
            <person name="Shin-I T."/>
            <person name="Kuroki Y."/>
            <person name="Toyoda A."/>
            <person name="Suzuki Y."/>
            <person name="Hashimoto A."/>
            <person name="Yamaguchi K."/>
            <person name="Sugano A."/>
            <person name="Kohara Y."/>
            <person name="Fujiyama A."/>
            <person name="Anterola A."/>
            <person name="Aoki S."/>
            <person name="Ashton N."/>
            <person name="Barbazuk W.B."/>
            <person name="Barker E."/>
            <person name="Bennetzen J."/>
            <person name="Bezanilla M."/>
            <person name="Blankenship R."/>
            <person name="Cho S.H."/>
            <person name="Dutcher S."/>
            <person name="Estelle M."/>
            <person name="Fawcett J.A."/>
            <person name="Gundlach H."/>
            <person name="Hanada K."/>
            <person name="Heyl A."/>
            <person name="Hicks K.A."/>
            <person name="Hugh J."/>
            <person name="Lohr M."/>
            <person name="Mayer K."/>
            <person name="Melkozernov A."/>
            <person name="Murata T."/>
            <person name="Nelson D."/>
            <person name="Pils B."/>
            <person name="Prigge M."/>
            <person name="Reiss B."/>
            <person name="Renner T."/>
            <person name="Rombauts S."/>
            <person name="Rushton P."/>
            <person name="Sanderfoot A."/>
            <person name="Schween G."/>
            <person name="Shiu S.-H."/>
            <person name="Stueber K."/>
            <person name="Theodoulou F.L."/>
            <person name="Tu H."/>
            <person name="Van de Peer Y."/>
            <person name="Verrier P.J."/>
            <person name="Waters E."/>
            <person name="Wood A."/>
            <person name="Yang L."/>
            <person name="Cove D."/>
            <person name="Cuming A."/>
            <person name="Hasebe M."/>
            <person name="Lucas S."/>
            <person name="Mishler D.B."/>
            <person name="Reski R."/>
            <person name="Grigoriev I."/>
            <person name="Quatrano R.S."/>
            <person name="Boore J.L."/>
        </authorList>
    </citation>
    <scope>NUCLEOTIDE SEQUENCE [LARGE SCALE GENOMIC DNA]</scope>
    <source>
        <strain evidence="18 19">cv. Gransden 2004</strain>
    </source>
</reference>
<dbReference type="FunFam" id="3.40.30.10:FF:000042">
    <property type="entry name" value="protein disulfide-isomerase A2"/>
    <property type="match status" value="1"/>
</dbReference>
<dbReference type="OrthoDB" id="427280at2759"/>
<dbReference type="Proteomes" id="UP000006727">
    <property type="component" value="Chromosome 11"/>
</dbReference>